<dbReference type="Proteomes" id="UP001257948">
    <property type="component" value="Unassembled WGS sequence"/>
</dbReference>
<proteinExistence type="predicted"/>
<name>A0ABU3LZM6_9ACTN</name>
<protein>
    <recommendedName>
        <fullName evidence="3">DUF1579 domain-containing protein</fullName>
    </recommendedName>
</protein>
<keyword evidence="2" id="KW-1185">Reference proteome</keyword>
<accession>A0ABU3LZM6</accession>
<dbReference type="EMBL" id="JAVTLL010000021">
    <property type="protein sequence ID" value="MDT7844685.1"/>
    <property type="molecule type" value="Genomic_DNA"/>
</dbReference>
<sequence length="157" mass="17471">MEEVPAVGGAAWQEALERLGVLVGEWVVEADLADPDVPAGRSVFAWDLDGRFLVQRTEIPVAGAPDSMAVIAVDPESGAYTYHYFDSRGVVRTYAMRFDGVEWLLLRETADFSPLSFRQRFVGRVGDGVIQGAWELAKDESAPWERDFGLTYRRSGR</sequence>
<dbReference type="RefSeq" id="WP_314204463.1">
    <property type="nucleotide sequence ID" value="NZ_JAVTLL010000021.1"/>
</dbReference>
<gene>
    <name evidence="1" type="ORF">RQC66_28605</name>
</gene>
<comment type="caution">
    <text evidence="1">The sequence shown here is derived from an EMBL/GenBank/DDBJ whole genome shotgun (WGS) entry which is preliminary data.</text>
</comment>
<evidence type="ECO:0000313" key="2">
    <source>
        <dbReference type="Proteomes" id="UP001257948"/>
    </source>
</evidence>
<evidence type="ECO:0008006" key="3">
    <source>
        <dbReference type="Google" id="ProtNLM"/>
    </source>
</evidence>
<organism evidence="1 2">
    <name type="scientific">Streptomyces justiciae</name>
    <dbReference type="NCBI Taxonomy" id="2780140"/>
    <lineage>
        <taxon>Bacteria</taxon>
        <taxon>Bacillati</taxon>
        <taxon>Actinomycetota</taxon>
        <taxon>Actinomycetes</taxon>
        <taxon>Kitasatosporales</taxon>
        <taxon>Streptomycetaceae</taxon>
        <taxon>Streptomyces</taxon>
    </lineage>
</organism>
<evidence type="ECO:0000313" key="1">
    <source>
        <dbReference type="EMBL" id="MDT7844685.1"/>
    </source>
</evidence>
<reference evidence="2" key="1">
    <citation type="submission" date="2023-07" db="EMBL/GenBank/DDBJ databases">
        <title>Draft genome sequence of the endophytic actinobacterium Streptomyces justiciae WPN32, a potential antibiotic producer.</title>
        <authorList>
            <person name="Yasawong M."/>
            <person name="Pana W."/>
            <person name="Ganta P."/>
            <person name="Santapan N."/>
            <person name="Songngamsuk T."/>
            <person name="Phatcharaharikarn M."/>
            <person name="Kerdtoob S."/>
            <person name="Nantapong N."/>
        </authorList>
    </citation>
    <scope>NUCLEOTIDE SEQUENCE [LARGE SCALE GENOMIC DNA]</scope>
    <source>
        <strain evidence="2">WPN32</strain>
    </source>
</reference>